<dbReference type="InterPro" id="IPR018688">
    <property type="entry name" value="PpoB2-like"/>
</dbReference>
<dbReference type="RefSeq" id="WP_242649939.1">
    <property type="nucleotide sequence ID" value="NZ_FOZM01000005.1"/>
</dbReference>
<keyword evidence="1" id="KW-0812">Transmembrane</keyword>
<protein>
    <submittedName>
        <fullName evidence="2">Predicted metal-binding membrane protein</fullName>
    </submittedName>
</protein>
<dbReference type="STRING" id="1123755.SAMN05444714_3265"/>
<dbReference type="Pfam" id="PF09948">
    <property type="entry name" value="PpoB2"/>
    <property type="match status" value="1"/>
</dbReference>
<name>A0A1I6N389_9RHOB</name>
<feature type="transmembrane region" description="Helical" evidence="1">
    <location>
        <begin position="121"/>
        <end position="138"/>
    </location>
</feature>
<dbReference type="Proteomes" id="UP000198926">
    <property type="component" value="Unassembled WGS sequence"/>
</dbReference>
<feature type="transmembrane region" description="Helical" evidence="1">
    <location>
        <begin position="12"/>
        <end position="34"/>
    </location>
</feature>
<dbReference type="EMBL" id="FOZM01000005">
    <property type="protein sequence ID" value="SFS22364.1"/>
    <property type="molecule type" value="Genomic_DNA"/>
</dbReference>
<feature type="transmembrane region" description="Helical" evidence="1">
    <location>
        <begin position="81"/>
        <end position="101"/>
    </location>
</feature>
<dbReference type="AlphaFoldDB" id="A0A1I6N389"/>
<feature type="transmembrane region" description="Helical" evidence="1">
    <location>
        <begin position="216"/>
        <end position="233"/>
    </location>
</feature>
<feature type="transmembrane region" description="Helical" evidence="1">
    <location>
        <begin position="40"/>
        <end position="60"/>
    </location>
</feature>
<evidence type="ECO:0000313" key="2">
    <source>
        <dbReference type="EMBL" id="SFS22364.1"/>
    </source>
</evidence>
<accession>A0A1I6N389</accession>
<gene>
    <name evidence="2" type="ORF">SAMN05444714_3265</name>
</gene>
<keyword evidence="1" id="KW-1133">Transmembrane helix</keyword>
<keyword evidence="1" id="KW-0472">Membrane</keyword>
<proteinExistence type="predicted"/>
<evidence type="ECO:0000256" key="1">
    <source>
        <dbReference type="SAM" id="Phobius"/>
    </source>
</evidence>
<feature type="transmembrane region" description="Helical" evidence="1">
    <location>
        <begin position="173"/>
        <end position="196"/>
    </location>
</feature>
<keyword evidence="3" id="KW-1185">Reference proteome</keyword>
<sequence>MQQSILRNTFWLGFFAIVLWAWWVMFGMTVAPMSMMPSQYLGLFSMWAIMMAAMMGPTFVPTMRAYEDLITSANGSRAGSVGVVLGFFVVWVGFAGLIAFAQYTLIEVGLLTAMGQSVSRYFSAALLLSAGAYQFTALKDRCLDHCRSPTFQFLAHWRTGFSGGVYMGLHHGAYCVACCWGLMVIGFVGGVMDLIWMGGATVMMTLEKLPQVGRYLTRPLGFGLIAWGVLTLIQ</sequence>
<organism evidence="2 3">
    <name type="scientific">Yoonia litorea</name>
    <dbReference type="NCBI Taxonomy" id="1123755"/>
    <lineage>
        <taxon>Bacteria</taxon>
        <taxon>Pseudomonadati</taxon>
        <taxon>Pseudomonadota</taxon>
        <taxon>Alphaproteobacteria</taxon>
        <taxon>Rhodobacterales</taxon>
        <taxon>Paracoccaceae</taxon>
        <taxon>Yoonia</taxon>
    </lineage>
</organism>
<evidence type="ECO:0000313" key="3">
    <source>
        <dbReference type="Proteomes" id="UP000198926"/>
    </source>
</evidence>
<reference evidence="2 3" key="1">
    <citation type="submission" date="2016-10" db="EMBL/GenBank/DDBJ databases">
        <authorList>
            <person name="de Groot N.N."/>
        </authorList>
    </citation>
    <scope>NUCLEOTIDE SEQUENCE [LARGE SCALE GENOMIC DNA]</scope>
    <source>
        <strain evidence="2 3">DSM 29433</strain>
    </source>
</reference>